<dbReference type="EC" id="5.1.3.2" evidence="3"/>
<dbReference type="CDD" id="cd05265">
    <property type="entry name" value="SDR_a1"/>
    <property type="match status" value="1"/>
</dbReference>
<dbReference type="Pfam" id="PF01370">
    <property type="entry name" value="Epimerase"/>
    <property type="match status" value="1"/>
</dbReference>
<evidence type="ECO:0000313" key="3">
    <source>
        <dbReference type="EMBL" id="AZS37340.1"/>
    </source>
</evidence>
<gene>
    <name evidence="3" type="primary">galE_1</name>
    <name evidence="3" type="ORF">CVS47_01975</name>
</gene>
<dbReference type="GO" id="GO:0003978">
    <property type="term" value="F:UDP-glucose 4-epimerase activity"/>
    <property type="evidence" value="ECO:0007669"/>
    <property type="project" value="UniProtKB-EC"/>
</dbReference>
<dbReference type="InterPro" id="IPR001509">
    <property type="entry name" value="Epimerase_deHydtase"/>
</dbReference>
<comment type="similarity">
    <text evidence="1">Belongs to the NAD(P)-dependent epimerase/dehydratase family.</text>
</comment>
<feature type="domain" description="NAD-dependent epimerase/dehydratase" evidence="2">
    <location>
        <begin position="7"/>
        <end position="212"/>
    </location>
</feature>
<keyword evidence="3" id="KW-0413">Isomerase</keyword>
<dbReference type="InterPro" id="IPR036291">
    <property type="entry name" value="NAD(P)-bd_dom_sf"/>
</dbReference>
<dbReference type="Proteomes" id="UP000276888">
    <property type="component" value="Chromosome"/>
</dbReference>
<protein>
    <submittedName>
        <fullName evidence="3">UDP-glucose 4-epimerase</fullName>
        <ecNumber evidence="3">5.1.3.2</ecNumber>
    </submittedName>
</protein>
<dbReference type="RefSeq" id="WP_127095907.1">
    <property type="nucleotide sequence ID" value="NZ_CP031423.1"/>
</dbReference>
<organism evidence="3 4">
    <name type="scientific">Microbacterium lemovicicum</name>
    <dbReference type="NCBI Taxonomy" id="1072463"/>
    <lineage>
        <taxon>Bacteria</taxon>
        <taxon>Bacillati</taxon>
        <taxon>Actinomycetota</taxon>
        <taxon>Actinomycetes</taxon>
        <taxon>Micrococcales</taxon>
        <taxon>Microbacteriaceae</taxon>
        <taxon>Microbacterium</taxon>
    </lineage>
</organism>
<accession>A0A3S9WB59</accession>
<keyword evidence="4" id="KW-1185">Reference proteome</keyword>
<proteinExistence type="inferred from homology"/>
<name>A0A3S9WB59_9MICO</name>
<reference evidence="3 4" key="1">
    <citation type="submission" date="2018-08" db="EMBL/GenBank/DDBJ databases">
        <title>Microbacterium lemovicicum sp. nov., a bacterium isolated from a natural uranium-rich soil.</title>
        <authorList>
            <person name="ORTET P."/>
        </authorList>
    </citation>
    <scope>NUCLEOTIDE SEQUENCE [LARGE SCALE GENOMIC DNA]</scope>
    <source>
        <strain evidence="3 4">Viu22</strain>
    </source>
</reference>
<dbReference type="SUPFAM" id="SSF51735">
    <property type="entry name" value="NAD(P)-binding Rossmann-fold domains"/>
    <property type="match status" value="1"/>
</dbReference>
<evidence type="ECO:0000259" key="2">
    <source>
        <dbReference type="Pfam" id="PF01370"/>
    </source>
</evidence>
<dbReference type="PANTHER" id="PTHR43000">
    <property type="entry name" value="DTDP-D-GLUCOSE 4,6-DEHYDRATASE-RELATED"/>
    <property type="match status" value="1"/>
</dbReference>
<dbReference type="KEGG" id="mlv:CVS47_01975"/>
<dbReference type="PROSITE" id="PS51257">
    <property type="entry name" value="PROKAR_LIPOPROTEIN"/>
    <property type="match status" value="1"/>
</dbReference>
<sequence length="339" mass="36484">MSAPRILYIGGTGAISTACVARSLALGAQVTVLNRGRRSRPLPEGVESVVADIRDPDAVRAALRGRDFDAVAQFTAFTPAHVTTDIDLFEGRTGQYVFISSASAYQKPPVRLPVLESTPLRNPFWEYSRDKIAAEDVLTAAYRDRGFPLTIVRPSHTYDHTLFPNSGGWTDVVRLRAGRPVIVHGDGTSLWTLTHSDDFAVGFAGLLAHPLAVGDAFTLTGDHAPTWNQIYTWLAEAAGVSDPTLVHIASETLARLDPASGPGLLGDKSHSVLFDNSKVKALVPAFGTTIGFDEGARRLVAHHDRHPEAQRYDAERDAWTDRVIAAAGPDAAASRFAGL</sequence>
<dbReference type="AlphaFoldDB" id="A0A3S9WB59"/>
<dbReference type="Gene3D" id="3.40.50.720">
    <property type="entry name" value="NAD(P)-binding Rossmann-like Domain"/>
    <property type="match status" value="1"/>
</dbReference>
<evidence type="ECO:0000313" key="4">
    <source>
        <dbReference type="Proteomes" id="UP000276888"/>
    </source>
</evidence>
<evidence type="ECO:0000256" key="1">
    <source>
        <dbReference type="ARBA" id="ARBA00007637"/>
    </source>
</evidence>
<dbReference type="OrthoDB" id="9776016at2"/>
<dbReference type="EMBL" id="CP031423">
    <property type="protein sequence ID" value="AZS37340.1"/>
    <property type="molecule type" value="Genomic_DNA"/>
</dbReference>